<evidence type="ECO:0000313" key="12">
    <source>
        <dbReference type="EMBL" id="KAA4662386.1"/>
    </source>
</evidence>
<evidence type="ECO:0000313" key="19">
    <source>
        <dbReference type="Proteomes" id="UP000286031"/>
    </source>
</evidence>
<dbReference type="InterPro" id="IPR012910">
    <property type="entry name" value="Plug_dom"/>
</dbReference>
<evidence type="ECO:0000256" key="7">
    <source>
        <dbReference type="PROSITE-ProRule" id="PRU01360"/>
    </source>
</evidence>
<dbReference type="NCBIfam" id="TIGR04056">
    <property type="entry name" value="OMP_RagA_SusC"/>
    <property type="match status" value="1"/>
</dbReference>
<evidence type="ECO:0000256" key="2">
    <source>
        <dbReference type="ARBA" id="ARBA00022448"/>
    </source>
</evidence>
<dbReference type="Gene3D" id="2.170.130.10">
    <property type="entry name" value="TonB-dependent receptor, plug domain"/>
    <property type="match status" value="1"/>
</dbReference>
<reference evidence="20 21" key="3">
    <citation type="journal article" date="2019" name="Nat. Med.">
        <title>A library of human gut bacterial isolates paired with longitudinal multiomics data enables mechanistic microbiome research.</title>
        <authorList>
            <person name="Poyet M."/>
            <person name="Groussin M."/>
            <person name="Gibbons S.M."/>
            <person name="Avila-Pacheco J."/>
            <person name="Jiang X."/>
            <person name="Kearney S.M."/>
            <person name="Perrotta A.R."/>
            <person name="Berdy B."/>
            <person name="Zhao S."/>
            <person name="Lieberman T.D."/>
            <person name="Swanson P.K."/>
            <person name="Smith M."/>
            <person name="Roesemann S."/>
            <person name="Alexander J.E."/>
            <person name="Rich S.A."/>
            <person name="Livny J."/>
            <person name="Vlamakis H."/>
            <person name="Clish C."/>
            <person name="Bullock K."/>
            <person name="Deik A."/>
            <person name="Scott J."/>
            <person name="Pierce K.A."/>
            <person name="Xavier R.J."/>
            <person name="Alm E.J."/>
        </authorList>
    </citation>
    <scope>NUCLEOTIDE SEQUENCE [LARGE SCALE GENOMIC DNA]</scope>
    <source>
        <strain evidence="12 23">BIOML-A14</strain>
        <strain evidence="11 22">BIOML-A15</strain>
        <strain evidence="9 20">BIOML-A160</strain>
        <strain evidence="13 21">BIOML-A2</strain>
        <strain evidence="10 24">BIOML-A41</strain>
    </source>
</reference>
<dbReference type="Proteomes" id="UP000424805">
    <property type="component" value="Unassembled WGS sequence"/>
</dbReference>
<dbReference type="Gene3D" id="2.40.170.20">
    <property type="entry name" value="TonB-dependent receptor, beta-barrel domain"/>
    <property type="match status" value="1"/>
</dbReference>
<dbReference type="FunFam" id="2.170.130.10:FF:000008">
    <property type="entry name" value="SusC/RagA family TonB-linked outer membrane protein"/>
    <property type="match status" value="1"/>
</dbReference>
<dbReference type="EMBL" id="VWFC01000004">
    <property type="protein sequence ID" value="KAB1329439.1"/>
    <property type="molecule type" value="Genomic_DNA"/>
</dbReference>
<dbReference type="EMBL" id="FNDO01000091">
    <property type="protein sequence ID" value="SDI92098.1"/>
    <property type="molecule type" value="Genomic_DNA"/>
</dbReference>
<dbReference type="AlphaFoldDB" id="A0A139LDB9"/>
<dbReference type="Proteomes" id="UP000365824">
    <property type="component" value="Unassembled WGS sequence"/>
</dbReference>
<dbReference type="InterPro" id="IPR039426">
    <property type="entry name" value="TonB-dep_rcpt-like"/>
</dbReference>
<evidence type="ECO:0000313" key="15">
    <source>
        <dbReference type="EMBL" id="MDC7959153.1"/>
    </source>
</evidence>
<dbReference type="InterPro" id="IPR023997">
    <property type="entry name" value="TonB-dep_OMP_SusC/RagA_CS"/>
</dbReference>
<dbReference type="STRING" id="28116.Bovatus_01731"/>
<evidence type="ECO:0000313" key="23">
    <source>
        <dbReference type="Proteomes" id="UP000435985"/>
    </source>
</evidence>
<dbReference type="InterPro" id="IPR036942">
    <property type="entry name" value="Beta-barrel_TonB_sf"/>
</dbReference>
<dbReference type="EMBL" id="VWFO01000028">
    <property type="protein sequence ID" value="KAA4662386.1"/>
    <property type="molecule type" value="Genomic_DNA"/>
</dbReference>
<evidence type="ECO:0000313" key="13">
    <source>
        <dbReference type="EMBL" id="KAB1329439.1"/>
    </source>
</evidence>
<dbReference type="Proteomes" id="UP001215078">
    <property type="component" value="Unassembled WGS sequence"/>
</dbReference>
<evidence type="ECO:0000256" key="6">
    <source>
        <dbReference type="ARBA" id="ARBA00023237"/>
    </source>
</evidence>
<dbReference type="SUPFAM" id="SSF49464">
    <property type="entry name" value="Carboxypeptidase regulatory domain-like"/>
    <property type="match status" value="1"/>
</dbReference>
<accession>A0A139LDB9</accession>
<evidence type="ECO:0000313" key="16">
    <source>
        <dbReference type="EMBL" id="RGX11122.1"/>
    </source>
</evidence>
<evidence type="ECO:0000259" key="8">
    <source>
        <dbReference type="Pfam" id="PF07715"/>
    </source>
</evidence>
<dbReference type="PROSITE" id="PS52016">
    <property type="entry name" value="TONB_DEPENDENT_REC_3"/>
    <property type="match status" value="1"/>
</dbReference>
<evidence type="ECO:0000256" key="1">
    <source>
        <dbReference type="ARBA" id="ARBA00004571"/>
    </source>
</evidence>
<gene>
    <name evidence="16" type="ORF">DWV35_07805</name>
    <name evidence="13" type="ORF">F3B53_05415</name>
    <name evidence="10" type="ORF">F3B85_14180</name>
    <name evidence="11" type="ORF">F3B90_12945</name>
    <name evidence="12" type="ORF">F3B98_19155</name>
    <name evidence="9" type="ORF">F3F25_06010</name>
    <name evidence="14" type="ORF">PO382_02215</name>
    <name evidence="15" type="ORF">PQ628_13125</name>
    <name evidence="17" type="ORF">SAMN05192582_10916</name>
</gene>
<evidence type="ECO:0000313" key="17">
    <source>
        <dbReference type="EMBL" id="SDI92098.1"/>
    </source>
</evidence>
<dbReference type="FunFam" id="2.60.40.1120:FF:000003">
    <property type="entry name" value="Outer membrane protein Omp121"/>
    <property type="match status" value="1"/>
</dbReference>
<dbReference type="EMBL" id="VWGP01000009">
    <property type="protein sequence ID" value="KAA4535494.1"/>
    <property type="molecule type" value="Genomic_DNA"/>
</dbReference>
<protein>
    <submittedName>
        <fullName evidence="16">TonB-dependent receptor</fullName>
    </submittedName>
    <submittedName>
        <fullName evidence="17">TonB-linked outer membrane protein, SusC/RagA family</fullName>
    </submittedName>
</protein>
<dbReference type="Proteomes" id="UP000286031">
    <property type="component" value="Unassembled WGS sequence"/>
</dbReference>
<evidence type="ECO:0000256" key="3">
    <source>
        <dbReference type="ARBA" id="ARBA00022452"/>
    </source>
</evidence>
<evidence type="ECO:0000313" key="14">
    <source>
        <dbReference type="EMBL" id="MDC2741036.1"/>
    </source>
</evidence>
<dbReference type="Pfam" id="PF13715">
    <property type="entry name" value="CarbopepD_reg_2"/>
    <property type="match status" value="1"/>
</dbReference>
<evidence type="ECO:0000313" key="11">
    <source>
        <dbReference type="EMBL" id="KAA4626237.1"/>
    </source>
</evidence>
<comment type="subcellular location">
    <subcellularLocation>
        <location evidence="1 7">Cell outer membrane</location>
        <topology evidence="1 7">Multi-pass membrane protein</topology>
    </subcellularLocation>
</comment>
<comment type="similarity">
    <text evidence="7">Belongs to the TonB-dependent receptor family.</text>
</comment>
<organism evidence="16 19">
    <name type="scientific">Bacteroides ovatus</name>
    <dbReference type="NCBI Taxonomy" id="28116"/>
    <lineage>
        <taxon>Bacteria</taxon>
        <taxon>Pseudomonadati</taxon>
        <taxon>Bacteroidota</taxon>
        <taxon>Bacteroidia</taxon>
        <taxon>Bacteroidales</taxon>
        <taxon>Bacteroidaceae</taxon>
        <taxon>Bacteroides</taxon>
    </lineage>
</organism>
<dbReference type="Proteomes" id="UP000435985">
    <property type="component" value="Unassembled WGS sequence"/>
</dbReference>
<evidence type="ECO:0000256" key="5">
    <source>
        <dbReference type="ARBA" id="ARBA00023136"/>
    </source>
</evidence>
<dbReference type="EMBL" id="JAQNZF010000002">
    <property type="protein sequence ID" value="MDC2741036.1"/>
    <property type="molecule type" value="Genomic_DNA"/>
</dbReference>
<dbReference type="EMBL" id="QSBI01000007">
    <property type="protein sequence ID" value="RGX11122.1"/>
    <property type="molecule type" value="Genomic_DNA"/>
</dbReference>
<dbReference type="SUPFAM" id="SSF56935">
    <property type="entry name" value="Porins"/>
    <property type="match status" value="1"/>
</dbReference>
<dbReference type="PATRIC" id="fig|28116.10.peg.1355"/>
<keyword evidence="3 7" id="KW-1134">Transmembrane beta strand</keyword>
<keyword evidence="5 7" id="KW-0472">Membrane</keyword>
<evidence type="ECO:0000313" key="9">
    <source>
        <dbReference type="EMBL" id="KAA3930029.1"/>
    </source>
</evidence>
<evidence type="ECO:0000256" key="4">
    <source>
        <dbReference type="ARBA" id="ARBA00022692"/>
    </source>
</evidence>
<dbReference type="InterPro" id="IPR008969">
    <property type="entry name" value="CarboxyPept-like_regulatory"/>
</dbReference>
<proteinExistence type="inferred from homology"/>
<dbReference type="Proteomes" id="UP001219389">
    <property type="component" value="Unassembled WGS sequence"/>
</dbReference>
<dbReference type="EMBL" id="VWFP01000012">
    <property type="protein sequence ID" value="KAA4626237.1"/>
    <property type="molecule type" value="Genomic_DNA"/>
</dbReference>
<evidence type="ECO:0000313" key="18">
    <source>
        <dbReference type="Proteomes" id="UP000181870"/>
    </source>
</evidence>
<dbReference type="Proteomes" id="UP000375690">
    <property type="component" value="Unassembled WGS sequence"/>
</dbReference>
<dbReference type="Proteomes" id="UP000478493">
    <property type="component" value="Unassembled WGS sequence"/>
</dbReference>
<keyword evidence="2 7" id="KW-0813">Transport</keyword>
<dbReference type="NCBIfam" id="TIGR04057">
    <property type="entry name" value="SusC_RagA_signa"/>
    <property type="match status" value="1"/>
</dbReference>
<dbReference type="Proteomes" id="UP000181870">
    <property type="component" value="Unassembled WGS sequence"/>
</dbReference>
<dbReference type="Pfam" id="PF07715">
    <property type="entry name" value="Plug"/>
    <property type="match status" value="1"/>
</dbReference>
<dbReference type="EMBL" id="JAQQPO010000014">
    <property type="protein sequence ID" value="MDC7959153.1"/>
    <property type="molecule type" value="Genomic_DNA"/>
</dbReference>
<dbReference type="GO" id="GO:0009279">
    <property type="term" value="C:cell outer membrane"/>
    <property type="evidence" value="ECO:0007669"/>
    <property type="project" value="UniProtKB-SubCell"/>
</dbReference>
<sequence length="1057" mass="116503">MESTNHYFRPLGLIILFCLFPVWVLAQTVSVTGMVKDASGEPIIGASVVEAGTTNGIVTDLDGNFKLNVSAKGSLKISFIGYQTQTIPVAGKKQFDITLKEDAKVLDEVVVVGYGQMKRSDLTGSVVSVNDEAIKKSVVTSVDQVLQGRAAGVQVQANSGMPGGSSSIRIRGINSLNASNEPIFVIDGVIIDGSTGSGSDNALASINPSDIVSMDVLKDASATAIYGARAANGVIMITTKRGQKGEAQITYDGYIGWQEMPKKLDMLNLREYAEHKNVRSGKDYSGNDWGIVNKDNNFVRPDLLGEGTDWQDEMFSKAMMTSHNLSVTGGTDKSNYALGAGYLNQDGIAVGSGFRRLNLRGSFDAQVKSYLKMGINFAFSNSRQKLTVSDESLIRTALLQSPSVAVRNAEGTFDGPDTDEWVQTNPVGLAMIKDNRNEKMGIRANTYAEATIIDGLTFKTELSFDYGVTNTYKFDPSYTFGAIENTDRQGTFSKSYNKFWSWRNIVNYMKTFGVHNVNAMIGQEMQESKWEYLMGSRMGYLSNAATDLTLGDAATAKNNGNSGESSILSYFGRLFYSYDDKYLLTFTLRRDGSSKFYKDNRWGWFPSAALAWKVSNESFLKDNNIINNLKLRLGWGVVGNQNVPNNAYKAIYSSVATVWGTGLLAGNTPNPELKWESTYSSNLGLDINLFQNRIELIADIYYKKTNDLLLQVPLPAYVGTSGQGSTSAPWKNVGSLENKGLELTLNTVNIDKGGFQWRSNVVFSMNRNKVKSLDTATSLIDKSNQTGETITVLTRTSVGNPIGQFYGYKVIGRFEKATDFYYKDASGAIKPVALPEGMSISKNSIWIGDYIFEDVNKDGVINEQDRTYIGNPEPDFTFGFGNSFSYKGFDLSINLTGSVGNEVVNWGRRELENPRGNNNILKSALDYAQLALIDPNGPDDYRNIQIVGGDPYACRMAIAKGTDDSNYRFSDRFVEDGSFLRIQSISFGYTFPRKWLAPIGIQNLKLYCNLQNVYTFTKYKGMDPEIGSANQDALLTGFDNYRYPSPRIYTFGLNLTF</sequence>
<evidence type="ECO:0000313" key="20">
    <source>
        <dbReference type="Proteomes" id="UP000365824"/>
    </source>
</evidence>
<evidence type="ECO:0000313" key="10">
    <source>
        <dbReference type="EMBL" id="KAA4535494.1"/>
    </source>
</evidence>
<dbReference type="RefSeq" id="WP_004311414.1">
    <property type="nucleotide sequence ID" value="NZ_CAAKNR010000119.1"/>
</dbReference>
<dbReference type="InterPro" id="IPR037066">
    <property type="entry name" value="Plug_dom_sf"/>
</dbReference>
<reference evidence="17 18" key="1">
    <citation type="submission" date="2016-10" db="EMBL/GenBank/DDBJ databases">
        <authorList>
            <person name="de Groot N.N."/>
        </authorList>
    </citation>
    <scope>NUCLEOTIDE SEQUENCE [LARGE SCALE GENOMIC DNA]</scope>
    <source>
        <strain evidence="17 18">NLAE-zl-C57</strain>
    </source>
</reference>
<evidence type="ECO:0000313" key="21">
    <source>
        <dbReference type="Proteomes" id="UP000375690"/>
    </source>
</evidence>
<keyword evidence="4 7" id="KW-0812">Transmembrane</keyword>
<feature type="domain" description="TonB-dependent receptor plug" evidence="8">
    <location>
        <begin position="119"/>
        <end position="234"/>
    </location>
</feature>
<dbReference type="EMBL" id="VWLB01000007">
    <property type="protein sequence ID" value="KAA3930029.1"/>
    <property type="molecule type" value="Genomic_DNA"/>
</dbReference>
<evidence type="ECO:0000313" key="22">
    <source>
        <dbReference type="Proteomes" id="UP000424805"/>
    </source>
</evidence>
<dbReference type="Gene3D" id="2.60.40.1120">
    <property type="entry name" value="Carboxypeptidase-like, regulatory domain"/>
    <property type="match status" value="1"/>
</dbReference>
<keyword evidence="6 7" id="KW-0998">Cell outer membrane</keyword>
<keyword evidence="16" id="KW-0675">Receptor</keyword>
<reference evidence="16 19" key="2">
    <citation type="submission" date="2018-08" db="EMBL/GenBank/DDBJ databases">
        <title>A genome reference for cultivated species of the human gut microbiota.</title>
        <authorList>
            <person name="Zou Y."/>
            <person name="Xue W."/>
            <person name="Luo G."/>
        </authorList>
    </citation>
    <scope>NUCLEOTIDE SEQUENCE [LARGE SCALE GENOMIC DNA]</scope>
    <source>
        <strain evidence="16 19">AF04-46</strain>
    </source>
</reference>
<reference evidence="14" key="4">
    <citation type="submission" date="2022-10" db="EMBL/GenBank/DDBJ databases">
        <title>Human gut microbiome strain richness.</title>
        <authorList>
            <person name="Chen-Liaw A."/>
        </authorList>
    </citation>
    <scope>NUCLEOTIDE SEQUENCE</scope>
    <source>
        <strain evidence="14">BSD2780120875st1_E1_BSD2780120875_150330</strain>
        <strain evidence="15">RTP21484st1_H8_RTP21484_190118</strain>
    </source>
</reference>
<evidence type="ECO:0000313" key="24">
    <source>
        <dbReference type="Proteomes" id="UP000478493"/>
    </source>
</evidence>
<name>A0A139LDB9_BACOV</name>
<dbReference type="InterPro" id="IPR023996">
    <property type="entry name" value="TonB-dep_OMP_SusC/RagA"/>
</dbReference>